<keyword evidence="3" id="KW-1185">Reference proteome</keyword>
<dbReference type="InterPro" id="IPR019897">
    <property type="entry name" value="RidA_CS"/>
</dbReference>
<dbReference type="OrthoDB" id="9803101at2"/>
<dbReference type="KEGG" id="niy:FQ775_03940"/>
<dbReference type="Gene3D" id="3.30.1330.40">
    <property type="entry name" value="RutC-like"/>
    <property type="match status" value="1"/>
</dbReference>
<evidence type="ECO:0000313" key="3">
    <source>
        <dbReference type="Proteomes" id="UP000321389"/>
    </source>
</evidence>
<gene>
    <name evidence="2" type="ORF">FQ775_03940</name>
</gene>
<dbReference type="InterPro" id="IPR035959">
    <property type="entry name" value="RutC-like_sf"/>
</dbReference>
<dbReference type="Proteomes" id="UP000321389">
    <property type="component" value="Chromosome"/>
</dbReference>
<evidence type="ECO:0000313" key="2">
    <source>
        <dbReference type="EMBL" id="QDY99590.1"/>
    </source>
</evidence>
<dbReference type="SUPFAM" id="SSF55298">
    <property type="entry name" value="YjgF-like"/>
    <property type="match status" value="1"/>
</dbReference>
<protein>
    <submittedName>
        <fullName evidence="2">RidA family protein</fullName>
    </submittedName>
</protein>
<accession>A0A5B8KVH1</accession>
<name>A0A5B8KVH1_9HYPH</name>
<dbReference type="EMBL" id="CP042301">
    <property type="protein sequence ID" value="QDY99590.1"/>
    <property type="molecule type" value="Genomic_DNA"/>
</dbReference>
<sequence>MAELHRIPGTTRMSAAITHNGTVYLKGVTSRNGPTDIAGQTRDVLGQIDRLLAEAGTSKEKVIQVMIWLSDIADFEAMNAIYDDWVVEGRQPVRACVQASLASPALRVEMQVQAAV</sequence>
<comment type="similarity">
    <text evidence="1">Belongs to the RutC family.</text>
</comment>
<dbReference type="RefSeq" id="WP_146298246.1">
    <property type="nucleotide sequence ID" value="NZ_CP042301.2"/>
</dbReference>
<evidence type="ECO:0000256" key="1">
    <source>
        <dbReference type="ARBA" id="ARBA00010552"/>
    </source>
</evidence>
<dbReference type="InterPro" id="IPR006175">
    <property type="entry name" value="YjgF/YER057c/UK114"/>
</dbReference>
<dbReference type="CDD" id="cd06150">
    <property type="entry name" value="YjgF_YER057c_UK114_like_2"/>
    <property type="match status" value="1"/>
</dbReference>
<reference evidence="2" key="1">
    <citation type="submission" date="2020-04" db="EMBL/GenBank/DDBJ databases">
        <title>Nitratireductor sp. nov. isolated from mangrove soil.</title>
        <authorList>
            <person name="Ye Y."/>
        </authorList>
    </citation>
    <scope>NUCLEOTIDE SEQUENCE</scope>
    <source>
        <strain evidence="2">SY7</strain>
    </source>
</reference>
<dbReference type="PROSITE" id="PS01094">
    <property type="entry name" value="UPF0076"/>
    <property type="match status" value="1"/>
</dbReference>
<proteinExistence type="inferred from homology"/>
<dbReference type="PANTHER" id="PTHR47328">
    <property type="match status" value="1"/>
</dbReference>
<dbReference type="AlphaFoldDB" id="A0A5B8KVH1"/>
<dbReference type="Pfam" id="PF01042">
    <property type="entry name" value="Ribonuc_L-PSP"/>
    <property type="match status" value="1"/>
</dbReference>
<dbReference type="PANTHER" id="PTHR47328:SF1">
    <property type="entry name" value="RUTC FAMILY PROTEIN YOAB"/>
    <property type="match status" value="1"/>
</dbReference>
<organism evidence="2 3">
    <name type="scientific">Nitratireductor mangrovi</name>
    <dbReference type="NCBI Taxonomy" id="2599600"/>
    <lineage>
        <taxon>Bacteria</taxon>
        <taxon>Pseudomonadati</taxon>
        <taxon>Pseudomonadota</taxon>
        <taxon>Alphaproteobacteria</taxon>
        <taxon>Hyphomicrobiales</taxon>
        <taxon>Phyllobacteriaceae</taxon>
        <taxon>Nitratireductor</taxon>
    </lineage>
</organism>
<dbReference type="InterPro" id="IPR035709">
    <property type="entry name" value="YoaB-like"/>
</dbReference>